<evidence type="ECO:0000313" key="1">
    <source>
        <dbReference type="EMBL" id="MFC7254702.1"/>
    </source>
</evidence>
<dbReference type="Proteomes" id="UP001596434">
    <property type="component" value="Unassembled WGS sequence"/>
</dbReference>
<protein>
    <submittedName>
        <fullName evidence="1">Uncharacterized protein</fullName>
    </submittedName>
</protein>
<reference evidence="1 2" key="1">
    <citation type="journal article" date="2019" name="Int. J. Syst. Evol. Microbiol.">
        <title>The Global Catalogue of Microorganisms (GCM) 10K type strain sequencing project: providing services to taxonomists for standard genome sequencing and annotation.</title>
        <authorList>
            <consortium name="The Broad Institute Genomics Platform"/>
            <consortium name="The Broad Institute Genome Sequencing Center for Infectious Disease"/>
            <person name="Wu L."/>
            <person name="Ma J."/>
        </authorList>
    </citation>
    <scope>NUCLEOTIDE SEQUENCE [LARGE SCALE GENOMIC DNA]</scope>
    <source>
        <strain evidence="1 2">GX21</strain>
    </source>
</reference>
<organism evidence="1 2">
    <name type="scientific">Haloplanus litoreus</name>
    <dbReference type="NCBI Taxonomy" id="767515"/>
    <lineage>
        <taxon>Archaea</taxon>
        <taxon>Methanobacteriati</taxon>
        <taxon>Methanobacteriota</taxon>
        <taxon>Stenosarchaea group</taxon>
        <taxon>Halobacteria</taxon>
        <taxon>Halobacteriales</taxon>
        <taxon>Haloferacaceae</taxon>
        <taxon>Haloplanus</taxon>
    </lineage>
</organism>
<name>A0ABD5ZW34_9EURY</name>
<dbReference type="AlphaFoldDB" id="A0ABD5ZW34"/>
<keyword evidence="2" id="KW-1185">Reference proteome</keyword>
<accession>A0ABD5ZW34</accession>
<comment type="caution">
    <text evidence="1">The sequence shown here is derived from an EMBL/GenBank/DDBJ whole genome shotgun (WGS) entry which is preliminary data.</text>
</comment>
<dbReference type="RefSeq" id="WP_379702898.1">
    <property type="nucleotide sequence ID" value="NZ_JBHTAT010000001.1"/>
</dbReference>
<sequence length="73" mass="7841">MRLDAIGGRHRAAFGTCSGQPVAECLCKGYTPRLVCHLAAMLFAYTHGAAVVADLDSLSTRRTRCRWVSSGEA</sequence>
<dbReference type="EMBL" id="JBHTAT010000001">
    <property type="protein sequence ID" value="MFC7254702.1"/>
    <property type="molecule type" value="Genomic_DNA"/>
</dbReference>
<gene>
    <name evidence="1" type="ORF">ACFQKE_05200</name>
</gene>
<dbReference type="GeneID" id="96953024"/>
<evidence type="ECO:0000313" key="2">
    <source>
        <dbReference type="Proteomes" id="UP001596434"/>
    </source>
</evidence>
<proteinExistence type="predicted"/>